<feature type="domain" description="DDE-1" evidence="1">
    <location>
        <begin position="51"/>
        <end position="134"/>
    </location>
</feature>
<dbReference type="Pfam" id="PF03184">
    <property type="entry name" value="DDE_1"/>
    <property type="match status" value="1"/>
</dbReference>
<dbReference type="InterPro" id="IPR004875">
    <property type="entry name" value="DDE_SF_endonuclease_dom"/>
</dbReference>
<organism evidence="2 3">
    <name type="scientific">Aphanomyces invadans</name>
    <dbReference type="NCBI Taxonomy" id="157072"/>
    <lineage>
        <taxon>Eukaryota</taxon>
        <taxon>Sar</taxon>
        <taxon>Stramenopiles</taxon>
        <taxon>Oomycota</taxon>
        <taxon>Saprolegniomycetes</taxon>
        <taxon>Saprolegniales</taxon>
        <taxon>Verrucalvaceae</taxon>
        <taxon>Aphanomyces</taxon>
    </lineage>
</organism>
<dbReference type="AlphaFoldDB" id="A0A418AI29"/>
<reference evidence="2 3" key="1">
    <citation type="submission" date="2018-08" db="EMBL/GenBank/DDBJ databases">
        <title>Aphanomyces genome sequencing and annotation.</title>
        <authorList>
            <person name="Minardi D."/>
            <person name="Oidtmann B."/>
            <person name="Van Der Giezen M."/>
            <person name="Studholme D.J."/>
        </authorList>
    </citation>
    <scope>NUCLEOTIDE SEQUENCE [LARGE SCALE GENOMIC DNA]</scope>
    <source>
        <strain evidence="2 3">NJM0002</strain>
    </source>
</reference>
<sequence length="135" mass="15040">MAPCRTWAEVGEVSRDNSTEKHSNRLTAVMAACADGMACFLRGVIQSEEFPTLPSCHLYVQQNASMDDAVWEFYLKELLKFDLIGHTVLLVDNLATHVWSSPYKLVDEELIGFLEPLPPNSTSACQPLDVGIMDH</sequence>
<dbReference type="EMBL" id="QUSY01002230">
    <property type="protein sequence ID" value="RHY21958.1"/>
    <property type="molecule type" value="Genomic_DNA"/>
</dbReference>
<evidence type="ECO:0000313" key="2">
    <source>
        <dbReference type="EMBL" id="RHY21958.1"/>
    </source>
</evidence>
<comment type="caution">
    <text evidence="2">The sequence shown here is derived from an EMBL/GenBank/DDBJ whole genome shotgun (WGS) entry which is preliminary data.</text>
</comment>
<dbReference type="GO" id="GO:0003676">
    <property type="term" value="F:nucleic acid binding"/>
    <property type="evidence" value="ECO:0007669"/>
    <property type="project" value="InterPro"/>
</dbReference>
<evidence type="ECO:0000313" key="3">
    <source>
        <dbReference type="Proteomes" id="UP000285060"/>
    </source>
</evidence>
<name>A0A418AI29_9STRA</name>
<keyword evidence="3" id="KW-1185">Reference proteome</keyword>
<accession>A0A418AI29</accession>
<protein>
    <recommendedName>
        <fullName evidence="1">DDE-1 domain-containing protein</fullName>
    </recommendedName>
</protein>
<gene>
    <name evidence="2" type="ORF">DYB32_009665</name>
</gene>
<dbReference type="Proteomes" id="UP000285060">
    <property type="component" value="Unassembled WGS sequence"/>
</dbReference>
<proteinExistence type="predicted"/>
<evidence type="ECO:0000259" key="1">
    <source>
        <dbReference type="Pfam" id="PF03184"/>
    </source>
</evidence>